<dbReference type="EMBL" id="CAJNOO010001654">
    <property type="protein sequence ID" value="CAF1183610.1"/>
    <property type="molecule type" value="Genomic_DNA"/>
</dbReference>
<proteinExistence type="predicted"/>
<dbReference type="AlphaFoldDB" id="A0A814V638"/>
<dbReference type="Proteomes" id="UP000663882">
    <property type="component" value="Unassembled WGS sequence"/>
</dbReference>
<name>A0A814V638_9BILA</name>
<organism evidence="3 4">
    <name type="scientific">Rotaria sordida</name>
    <dbReference type="NCBI Taxonomy" id="392033"/>
    <lineage>
        <taxon>Eukaryota</taxon>
        <taxon>Metazoa</taxon>
        <taxon>Spiralia</taxon>
        <taxon>Gnathifera</taxon>
        <taxon>Rotifera</taxon>
        <taxon>Eurotatoria</taxon>
        <taxon>Bdelloidea</taxon>
        <taxon>Philodinida</taxon>
        <taxon>Philodinidae</taxon>
        <taxon>Rotaria</taxon>
    </lineage>
</organism>
<evidence type="ECO:0000313" key="4">
    <source>
        <dbReference type="Proteomes" id="UP000663882"/>
    </source>
</evidence>
<evidence type="ECO:0000256" key="1">
    <source>
        <dbReference type="SAM" id="MobiDB-lite"/>
    </source>
</evidence>
<dbReference type="SUPFAM" id="SSF81665">
    <property type="entry name" value="Calcium ATPase, transmembrane domain M"/>
    <property type="match status" value="1"/>
</dbReference>
<dbReference type="OrthoDB" id="377733at2759"/>
<feature type="region of interest" description="Disordered" evidence="1">
    <location>
        <begin position="1"/>
        <end position="34"/>
    </location>
</feature>
<dbReference type="GO" id="GO:0045332">
    <property type="term" value="P:phospholipid translocation"/>
    <property type="evidence" value="ECO:0007669"/>
    <property type="project" value="TreeGrafter"/>
</dbReference>
<evidence type="ECO:0000259" key="2">
    <source>
        <dbReference type="Pfam" id="PF16209"/>
    </source>
</evidence>
<dbReference type="InterPro" id="IPR023298">
    <property type="entry name" value="ATPase_P-typ_TM_dom_sf"/>
</dbReference>
<protein>
    <recommendedName>
        <fullName evidence="2">P-type ATPase N-terminal domain-containing protein</fullName>
    </recommendedName>
</protein>
<sequence>MGNCTAVPSLRRIPKNSNNNVSHSTASSVTNGKSLPLPKRETYVVHHNLSSSLDSTLWVAIKNRRKYTPKTNHIKTTRYNILTFLPKNLFEQFHRIANIYFATLIGLNWIPSINTISKNVAFIPLTVILTITAIKDLVEDLKRWRSDVKINKQTAEV</sequence>
<dbReference type="Pfam" id="PF16209">
    <property type="entry name" value="PhoLip_ATPase_N"/>
    <property type="match status" value="1"/>
</dbReference>
<feature type="non-terminal residue" evidence="3">
    <location>
        <position position="157"/>
    </location>
</feature>
<accession>A0A814V638</accession>
<dbReference type="PANTHER" id="PTHR24092">
    <property type="entry name" value="PROBABLE PHOSPHOLIPID-TRANSPORTING ATPASE"/>
    <property type="match status" value="1"/>
</dbReference>
<feature type="compositionally biased region" description="Polar residues" evidence="1">
    <location>
        <begin position="15"/>
        <end position="33"/>
    </location>
</feature>
<dbReference type="GO" id="GO:0140326">
    <property type="term" value="F:ATPase-coupled intramembrane lipid transporter activity"/>
    <property type="evidence" value="ECO:0007669"/>
    <property type="project" value="TreeGrafter"/>
</dbReference>
<dbReference type="InterPro" id="IPR032631">
    <property type="entry name" value="P-type_ATPase_N"/>
</dbReference>
<reference evidence="3" key="1">
    <citation type="submission" date="2021-02" db="EMBL/GenBank/DDBJ databases">
        <authorList>
            <person name="Nowell W R."/>
        </authorList>
    </citation>
    <scope>NUCLEOTIDE SEQUENCE</scope>
</reference>
<dbReference type="GO" id="GO:0005886">
    <property type="term" value="C:plasma membrane"/>
    <property type="evidence" value="ECO:0007669"/>
    <property type="project" value="TreeGrafter"/>
</dbReference>
<feature type="domain" description="P-type ATPase N-terminal" evidence="2">
    <location>
        <begin position="65"/>
        <end position="118"/>
    </location>
</feature>
<comment type="caution">
    <text evidence="3">The sequence shown here is derived from an EMBL/GenBank/DDBJ whole genome shotgun (WGS) entry which is preliminary data.</text>
</comment>
<evidence type="ECO:0000313" key="3">
    <source>
        <dbReference type="EMBL" id="CAF1183610.1"/>
    </source>
</evidence>
<gene>
    <name evidence="3" type="ORF">RFH988_LOCUS23649</name>
</gene>